<comment type="caution">
    <text evidence="2">The sequence shown here is derived from an EMBL/GenBank/DDBJ whole genome shotgun (WGS) entry which is preliminary data.</text>
</comment>
<name>A0AAD8PYZ4_9PEZI</name>
<keyword evidence="1" id="KW-0472">Membrane</keyword>
<reference evidence="2" key="1">
    <citation type="submission" date="2021-06" db="EMBL/GenBank/DDBJ databases">
        <title>Comparative genomics, transcriptomics and evolutionary studies reveal genomic signatures of adaptation to plant cell wall in hemibiotrophic fungi.</title>
        <authorList>
            <consortium name="DOE Joint Genome Institute"/>
            <person name="Baroncelli R."/>
            <person name="Diaz J.F."/>
            <person name="Benocci T."/>
            <person name="Peng M."/>
            <person name="Battaglia E."/>
            <person name="Haridas S."/>
            <person name="Andreopoulos W."/>
            <person name="Labutti K."/>
            <person name="Pangilinan J."/>
            <person name="Floch G.L."/>
            <person name="Makela M.R."/>
            <person name="Henrissat B."/>
            <person name="Grigoriev I.V."/>
            <person name="Crouch J.A."/>
            <person name="De Vries R.P."/>
            <person name="Sukno S.A."/>
            <person name="Thon M.R."/>
        </authorList>
    </citation>
    <scope>NUCLEOTIDE SEQUENCE</scope>
    <source>
        <strain evidence="2">CBS 125086</strain>
    </source>
</reference>
<keyword evidence="1" id="KW-0812">Transmembrane</keyword>
<accession>A0AAD8PYZ4</accession>
<sequence>MERLKINQDSHVTAVQSIVHYLSDQWTTVPCLKPPARAVSPYRPGYCCCSRATGCPTVLLVVVVVLATMYVMHVLVDMVVLLLPGSLFGSSRTHVRVCSCRIAQLDTSHAADQAAFVFPFPLIRCLVFPSLSRLMLLRSLAVALRCRRPQGIPSIMSLTT</sequence>
<keyword evidence="3" id="KW-1185">Reference proteome</keyword>
<feature type="transmembrane region" description="Helical" evidence="1">
    <location>
        <begin position="58"/>
        <end position="83"/>
    </location>
</feature>
<keyword evidence="1" id="KW-1133">Transmembrane helix</keyword>
<evidence type="ECO:0000256" key="1">
    <source>
        <dbReference type="SAM" id="Phobius"/>
    </source>
</evidence>
<evidence type="ECO:0000313" key="2">
    <source>
        <dbReference type="EMBL" id="KAK1590698.1"/>
    </source>
</evidence>
<evidence type="ECO:0000313" key="3">
    <source>
        <dbReference type="Proteomes" id="UP001230504"/>
    </source>
</evidence>
<gene>
    <name evidence="2" type="ORF">LY79DRAFT_553768</name>
</gene>
<dbReference type="EMBL" id="JAHLJV010000029">
    <property type="protein sequence ID" value="KAK1590698.1"/>
    <property type="molecule type" value="Genomic_DNA"/>
</dbReference>
<organism evidence="2 3">
    <name type="scientific">Colletotrichum navitas</name>
    <dbReference type="NCBI Taxonomy" id="681940"/>
    <lineage>
        <taxon>Eukaryota</taxon>
        <taxon>Fungi</taxon>
        <taxon>Dikarya</taxon>
        <taxon>Ascomycota</taxon>
        <taxon>Pezizomycotina</taxon>
        <taxon>Sordariomycetes</taxon>
        <taxon>Hypocreomycetidae</taxon>
        <taxon>Glomerellales</taxon>
        <taxon>Glomerellaceae</taxon>
        <taxon>Colletotrichum</taxon>
        <taxon>Colletotrichum graminicola species complex</taxon>
    </lineage>
</organism>
<proteinExistence type="predicted"/>
<protein>
    <submittedName>
        <fullName evidence="2">Uncharacterized protein</fullName>
    </submittedName>
</protein>
<dbReference type="GeneID" id="85442045"/>
<dbReference type="AlphaFoldDB" id="A0AAD8PYZ4"/>
<dbReference type="RefSeq" id="XP_060414172.1">
    <property type="nucleotide sequence ID" value="XM_060557805.1"/>
</dbReference>
<dbReference type="Proteomes" id="UP001230504">
    <property type="component" value="Unassembled WGS sequence"/>
</dbReference>